<reference evidence="1 2" key="2">
    <citation type="submission" date="2018-12" db="EMBL/GenBank/DDBJ databases">
        <title>Rhizobacter gummiphilus sp. nov., a rubber-degrading bacterium isolated from the soil of a botanical garden in Japan.</title>
        <authorList>
            <person name="Shunsuke S.S."/>
        </authorList>
    </citation>
    <scope>NUCLEOTIDE SEQUENCE [LARGE SCALE GENOMIC DNA]</scope>
    <source>
        <strain evidence="1 2">S-16</strain>
    </source>
</reference>
<dbReference type="Proteomes" id="UP000267464">
    <property type="component" value="Unassembled WGS sequence"/>
</dbReference>
<comment type="caution">
    <text evidence="1">The sequence shown here is derived from an EMBL/GenBank/DDBJ whole genome shotgun (WGS) entry which is preliminary data.</text>
</comment>
<dbReference type="RefSeq" id="WP_124538951.1">
    <property type="nucleotide sequence ID" value="NZ_QUSW01000001.1"/>
</dbReference>
<evidence type="ECO:0008006" key="3">
    <source>
        <dbReference type="Google" id="ProtNLM"/>
    </source>
</evidence>
<proteinExistence type="predicted"/>
<name>A0A3N7HVE2_9BURK</name>
<organism evidence="1 2">
    <name type="scientific">Piscinibacter terrae</name>
    <dbReference type="NCBI Taxonomy" id="2496871"/>
    <lineage>
        <taxon>Bacteria</taxon>
        <taxon>Pseudomonadati</taxon>
        <taxon>Pseudomonadota</taxon>
        <taxon>Betaproteobacteria</taxon>
        <taxon>Burkholderiales</taxon>
        <taxon>Sphaerotilaceae</taxon>
        <taxon>Piscinibacter</taxon>
    </lineage>
</organism>
<keyword evidence="2" id="KW-1185">Reference proteome</keyword>
<evidence type="ECO:0000313" key="2">
    <source>
        <dbReference type="Proteomes" id="UP000267464"/>
    </source>
</evidence>
<protein>
    <recommendedName>
        <fullName evidence="3">DUF3800 domain-containing protein</fullName>
    </recommendedName>
</protein>
<reference evidence="1 2" key="1">
    <citation type="submission" date="2018-08" db="EMBL/GenBank/DDBJ databases">
        <authorList>
            <person name="Khan S.A."/>
            <person name="Jeon C.O."/>
            <person name="Chun B.H."/>
            <person name="Jeong S.E."/>
        </authorList>
    </citation>
    <scope>NUCLEOTIDE SEQUENCE [LARGE SCALE GENOMIC DNA]</scope>
    <source>
        <strain evidence="1 2">S-16</strain>
    </source>
</reference>
<evidence type="ECO:0000313" key="1">
    <source>
        <dbReference type="EMBL" id="RQP26274.1"/>
    </source>
</evidence>
<gene>
    <name evidence="1" type="ORF">DZC73_04385</name>
</gene>
<dbReference type="EMBL" id="QUSW01000001">
    <property type="protein sequence ID" value="RQP26274.1"/>
    <property type="molecule type" value="Genomic_DNA"/>
</dbReference>
<sequence>MDRIMQHERLEDMPGPLIHMFSDYGGRHKASLYETTAVLYMDVNNSASWQADRLRVRQRYLPDGRRMSFKGLNDVMKQQALIPFLEATDAIPGVLLVVAVHKSVKNLCWGNELRTSWPNTKTLHHRWSPRAFERALSVAHLVGLMVGGLSTSGQEIYWFSDEDELLANQKASKDVGSFLSLFSSAYVTHPLKQVGLGTTAIDEGDRYEEDHVTITDLAAGAAADMLTELARHAGSIPTGIAVEFHGQFSPKTNVITSWLGDSRCRLKKVLMVFDPRGTTGFWVMRLNW</sequence>
<dbReference type="AlphaFoldDB" id="A0A3N7HVE2"/>
<accession>A0A3N7HVE2</accession>